<evidence type="ECO:0000313" key="7">
    <source>
        <dbReference type="EMBL" id="NYE35069.1"/>
    </source>
</evidence>
<organism evidence="7 8">
    <name type="scientific">Nocardioides cavernae</name>
    <dbReference type="NCBI Taxonomy" id="1921566"/>
    <lineage>
        <taxon>Bacteria</taxon>
        <taxon>Bacillati</taxon>
        <taxon>Actinomycetota</taxon>
        <taxon>Actinomycetes</taxon>
        <taxon>Propionibacteriales</taxon>
        <taxon>Nocardioidaceae</taxon>
        <taxon>Nocardioides</taxon>
    </lineage>
</organism>
<accession>A0A7Y9KQ06</accession>
<dbReference type="GO" id="GO:0005524">
    <property type="term" value="F:ATP binding"/>
    <property type="evidence" value="ECO:0007669"/>
    <property type="project" value="UniProtKB-KW"/>
</dbReference>
<comment type="similarity">
    <text evidence="1">Belongs to the ABC transporter superfamily.</text>
</comment>
<dbReference type="GO" id="GO:0043190">
    <property type="term" value="C:ATP-binding cassette (ABC) transporter complex"/>
    <property type="evidence" value="ECO:0007669"/>
    <property type="project" value="TreeGrafter"/>
</dbReference>
<evidence type="ECO:0000256" key="5">
    <source>
        <dbReference type="SAM" id="MobiDB-lite"/>
    </source>
</evidence>
<reference evidence="7 8" key="2">
    <citation type="submission" date="2020-08" db="EMBL/GenBank/DDBJ databases">
        <title>The Agave Microbiome: Exploring the role of microbial communities in plant adaptations to desert environments.</title>
        <authorList>
            <person name="Partida-Martinez L.P."/>
        </authorList>
    </citation>
    <scope>NUCLEOTIDE SEQUENCE [LARGE SCALE GENOMIC DNA]</scope>
    <source>
        <strain evidence="7 8">AT2.17</strain>
    </source>
</reference>
<evidence type="ECO:0000313" key="8">
    <source>
        <dbReference type="Proteomes" id="UP000549911"/>
    </source>
</evidence>
<keyword evidence="7" id="KW-0378">Hydrolase</keyword>
<dbReference type="InterPro" id="IPR003439">
    <property type="entry name" value="ABC_transporter-like_ATP-bd"/>
</dbReference>
<evidence type="ECO:0000256" key="4">
    <source>
        <dbReference type="ARBA" id="ARBA00022840"/>
    </source>
</evidence>
<dbReference type="InterPro" id="IPR027417">
    <property type="entry name" value="P-loop_NTPase"/>
</dbReference>
<evidence type="ECO:0000256" key="3">
    <source>
        <dbReference type="ARBA" id="ARBA00022741"/>
    </source>
</evidence>
<dbReference type="Proteomes" id="UP000549911">
    <property type="component" value="Unassembled WGS sequence"/>
</dbReference>
<keyword evidence="3" id="KW-0547">Nucleotide-binding</keyword>
<protein>
    <submittedName>
        <fullName evidence="7">Energy-coupling factor transport system ATP-binding protein</fullName>
        <ecNumber evidence="7">3.6.3.-</ecNumber>
    </submittedName>
</protein>
<dbReference type="CDD" id="cd03225">
    <property type="entry name" value="ABC_cobalt_CbiO_domain1"/>
    <property type="match status" value="1"/>
</dbReference>
<evidence type="ECO:0000256" key="1">
    <source>
        <dbReference type="ARBA" id="ARBA00005417"/>
    </source>
</evidence>
<dbReference type="GO" id="GO:0042626">
    <property type="term" value="F:ATPase-coupled transmembrane transporter activity"/>
    <property type="evidence" value="ECO:0007669"/>
    <property type="project" value="TreeGrafter"/>
</dbReference>
<dbReference type="AlphaFoldDB" id="A0A7Y9KQ06"/>
<dbReference type="Gene3D" id="3.40.50.300">
    <property type="entry name" value="P-loop containing nucleotide triphosphate hydrolases"/>
    <property type="match status" value="2"/>
</dbReference>
<gene>
    <name evidence="7" type="ORF">F4692_000173</name>
</gene>
<dbReference type="EMBL" id="JACCBW010000001">
    <property type="protein sequence ID" value="NYE35069.1"/>
    <property type="molecule type" value="Genomic_DNA"/>
</dbReference>
<dbReference type="SMART" id="SM00382">
    <property type="entry name" value="AAA"/>
    <property type="match status" value="2"/>
</dbReference>
<comment type="caution">
    <text evidence="7">The sequence shown here is derived from an EMBL/GenBank/DDBJ whole genome shotgun (WGS) entry which is preliminary data.</text>
</comment>
<feature type="domain" description="ABC transporter" evidence="6">
    <location>
        <begin position="2"/>
        <end position="240"/>
    </location>
</feature>
<reference evidence="7 8" key="1">
    <citation type="submission" date="2020-07" db="EMBL/GenBank/DDBJ databases">
        <authorList>
            <person name="Partida-Martinez L."/>
            <person name="Huntemann M."/>
            <person name="Clum A."/>
            <person name="Wang J."/>
            <person name="Palaniappan K."/>
            <person name="Ritter S."/>
            <person name="Chen I.-M."/>
            <person name="Stamatis D."/>
            <person name="Reddy T."/>
            <person name="O'Malley R."/>
            <person name="Daum C."/>
            <person name="Shapiro N."/>
            <person name="Ivanova N."/>
            <person name="Kyrpides N."/>
            <person name="Woyke T."/>
        </authorList>
    </citation>
    <scope>NUCLEOTIDE SEQUENCE [LARGE SCALE GENOMIC DNA]</scope>
    <source>
        <strain evidence="7 8">AT2.17</strain>
    </source>
</reference>
<dbReference type="InterPro" id="IPR017871">
    <property type="entry name" value="ABC_transporter-like_CS"/>
</dbReference>
<name>A0A7Y9KQ06_9ACTN</name>
<dbReference type="PANTHER" id="PTHR43553">
    <property type="entry name" value="HEAVY METAL TRANSPORTER"/>
    <property type="match status" value="1"/>
</dbReference>
<proteinExistence type="inferred from homology"/>
<sequence length="530" mass="56013">MIELRDVGFRYAEHEVLRGVDLTLDEGELVLVSGRTGVGKSTLLGIITGLVPRFTGGELTGDVLLDGRSIVDQPPRERAHLVGYVGQDPLAGFVADTVEEELAYGMEQLGTAPETMRRRVEETLDLLGIADLRARDLRTLSGGQQQRVAIGAVLTTHPRVLVLDEPTSALDPTAAEDVLATITRLVHDLGLTVLLAEHRLERVVPFADRICVVTGDGGIRVDAPQVVLADSPVAPPLVELGRLAGWSPLPLTVRDARRAARTLPTLTAPGPAPERPLAPLAVARGVTVTHGAHVAVRDLDLTLSAGRVTVLMGRNGSGKSSLIWALQGSGRRRSGSVDVGGEDPADLPPARRRTRVGLVPQTAADLLYLETVAEECAAADTGADAQPGTCRRLLDRLAPGIEDAAHPRDLSEGQRLALVLAIVLTARPPVVLLDEPTRGLDYAGKAELARIVGDLAAHDHAVLVATHDVEFAAHVADEVVVMAEGEVVSSGPSRRVLAESPSFAPQVTKVLGAPWLVVEEVAGALERVEA</sequence>
<keyword evidence="8" id="KW-1185">Reference proteome</keyword>
<evidence type="ECO:0000256" key="2">
    <source>
        <dbReference type="ARBA" id="ARBA00022448"/>
    </source>
</evidence>
<evidence type="ECO:0000259" key="6">
    <source>
        <dbReference type="PROSITE" id="PS50893"/>
    </source>
</evidence>
<keyword evidence="2" id="KW-0813">Transport</keyword>
<keyword evidence="4 7" id="KW-0067">ATP-binding</keyword>
<dbReference type="PROSITE" id="PS00211">
    <property type="entry name" value="ABC_TRANSPORTER_1"/>
    <property type="match status" value="1"/>
</dbReference>
<dbReference type="InterPro" id="IPR050095">
    <property type="entry name" value="ECF_ABC_transporter_ATP-bd"/>
</dbReference>
<feature type="region of interest" description="Disordered" evidence="5">
    <location>
        <begin position="331"/>
        <end position="351"/>
    </location>
</feature>
<feature type="domain" description="ABC transporter" evidence="6">
    <location>
        <begin position="281"/>
        <end position="509"/>
    </location>
</feature>
<dbReference type="Pfam" id="PF00005">
    <property type="entry name" value="ABC_tran"/>
    <property type="match status" value="2"/>
</dbReference>
<dbReference type="RefSeq" id="WP_179617770.1">
    <property type="nucleotide sequence ID" value="NZ_JACCBW010000001.1"/>
</dbReference>
<dbReference type="PROSITE" id="PS50893">
    <property type="entry name" value="ABC_TRANSPORTER_2"/>
    <property type="match status" value="2"/>
</dbReference>
<dbReference type="EC" id="3.6.3.-" evidence="7"/>
<dbReference type="InterPro" id="IPR015856">
    <property type="entry name" value="ABC_transpr_CbiO/EcfA_su"/>
</dbReference>
<dbReference type="SUPFAM" id="SSF52540">
    <property type="entry name" value="P-loop containing nucleoside triphosphate hydrolases"/>
    <property type="match status" value="2"/>
</dbReference>
<dbReference type="InterPro" id="IPR003593">
    <property type="entry name" value="AAA+_ATPase"/>
</dbReference>
<dbReference type="GO" id="GO:0016887">
    <property type="term" value="F:ATP hydrolysis activity"/>
    <property type="evidence" value="ECO:0007669"/>
    <property type="project" value="InterPro"/>
</dbReference>